<dbReference type="PANTHER" id="PTHR43267">
    <property type="entry name" value="TRNA THREONYLCARBAMOYLADENOSINE DEHYDRATASE"/>
    <property type="match status" value="1"/>
</dbReference>
<dbReference type="RefSeq" id="WP_129152796.1">
    <property type="nucleotide sequence ID" value="NZ_JBHSDO010000005.1"/>
</dbReference>
<name>A0A4V1MRN7_9BURK</name>
<sequence length="337" mass="37360">MLIWNPLYEVTFGDRDLLFRSECELIQLQRPSRMNSWGILHELNKGVVASEGASSAAEWALITFLLKKALVVVLPDHQVGTPIDRCTGHFLSFTSSPITALRRLREARVCILGLGGVGSIVLQHLVGAGIRRYVLVDKDQVEASNLNRQFVYSNCDVGRMKVDACKSYIASRHDDFEVSTYATSIESVECLASRRLEACQLIVHCLDTPRSLIDDVVYSFGAERKIAVTTAAVGVEFGHWGPIISSNGRISFKEWKAQFRGTREGGLQQNNEPTPWSFGPTNTLISANLARDCIEWLAGSRRVASVDARLVQCFANNKVYRYGVSQECQQEGSPCVA</sequence>
<protein>
    <recommendedName>
        <fullName evidence="1">THIF-type NAD/FAD binding fold domain-containing protein</fullName>
    </recommendedName>
</protein>
<dbReference type="Gene3D" id="3.40.50.720">
    <property type="entry name" value="NAD(P)-binding Rossmann-like Domain"/>
    <property type="match status" value="1"/>
</dbReference>
<dbReference type="GO" id="GO:0061503">
    <property type="term" value="F:tRNA threonylcarbamoyladenosine dehydratase"/>
    <property type="evidence" value="ECO:0007669"/>
    <property type="project" value="TreeGrafter"/>
</dbReference>
<dbReference type="PANTHER" id="PTHR43267:SF1">
    <property type="entry name" value="TRNA THREONYLCARBAMOYLADENOSINE DEHYDRATASE"/>
    <property type="match status" value="1"/>
</dbReference>
<dbReference type="OrthoDB" id="6377837at2"/>
<feature type="domain" description="THIF-type NAD/FAD binding fold" evidence="1">
    <location>
        <begin position="100"/>
        <end position="305"/>
    </location>
</feature>
<gene>
    <name evidence="2" type="ORF">C7R54_22585</name>
</gene>
<dbReference type="SUPFAM" id="SSF69572">
    <property type="entry name" value="Activating enzymes of the ubiquitin-like proteins"/>
    <property type="match status" value="1"/>
</dbReference>
<proteinExistence type="predicted"/>
<organism evidence="2 3">
    <name type="scientific">Achromobacter aloeverae</name>
    <dbReference type="NCBI Taxonomy" id="1750518"/>
    <lineage>
        <taxon>Bacteria</taxon>
        <taxon>Pseudomonadati</taxon>
        <taxon>Pseudomonadota</taxon>
        <taxon>Betaproteobacteria</taxon>
        <taxon>Burkholderiales</taxon>
        <taxon>Alcaligenaceae</taxon>
        <taxon>Achromobacter</taxon>
    </lineage>
</organism>
<dbReference type="EMBL" id="PYAL01000007">
    <property type="protein sequence ID" value="RXN85281.1"/>
    <property type="molecule type" value="Genomic_DNA"/>
</dbReference>
<dbReference type="Pfam" id="PF00899">
    <property type="entry name" value="ThiF"/>
    <property type="match status" value="1"/>
</dbReference>
<dbReference type="AlphaFoldDB" id="A0A4V1MRN7"/>
<accession>A0A4V1MRN7</accession>
<keyword evidence="3" id="KW-1185">Reference proteome</keyword>
<dbReference type="GO" id="GO:0061504">
    <property type="term" value="P:cyclic threonylcarbamoyladenosine biosynthetic process"/>
    <property type="evidence" value="ECO:0007669"/>
    <property type="project" value="TreeGrafter"/>
</dbReference>
<evidence type="ECO:0000313" key="2">
    <source>
        <dbReference type="EMBL" id="RXN85281.1"/>
    </source>
</evidence>
<comment type="caution">
    <text evidence="2">The sequence shown here is derived from an EMBL/GenBank/DDBJ whole genome shotgun (WGS) entry which is preliminary data.</text>
</comment>
<dbReference type="InterPro" id="IPR000594">
    <property type="entry name" value="ThiF_NAD_FAD-bd"/>
</dbReference>
<evidence type="ECO:0000259" key="1">
    <source>
        <dbReference type="Pfam" id="PF00899"/>
    </source>
</evidence>
<reference evidence="2 3" key="1">
    <citation type="journal article" date="2017" name="Int. J. Syst. Evol. Microbiol.">
        <title>Achromobacter aloeverae sp. nov., isolated from the root of Aloe vera (L.) Burm.f.</title>
        <authorList>
            <person name="Kuncharoen N."/>
            <person name="Muramatsu Y."/>
            <person name="Shibata C."/>
            <person name="Kamakura Y."/>
            <person name="Nakagawa Y."/>
            <person name="Tanasupawat S."/>
        </authorList>
    </citation>
    <scope>NUCLEOTIDE SEQUENCE [LARGE SCALE GENOMIC DNA]</scope>
    <source>
        <strain evidence="2 3">AVA-1</strain>
    </source>
</reference>
<dbReference type="InterPro" id="IPR045886">
    <property type="entry name" value="ThiF/MoeB/HesA"/>
</dbReference>
<dbReference type="Proteomes" id="UP000290849">
    <property type="component" value="Unassembled WGS sequence"/>
</dbReference>
<dbReference type="InterPro" id="IPR035985">
    <property type="entry name" value="Ubiquitin-activating_enz"/>
</dbReference>
<evidence type="ECO:0000313" key="3">
    <source>
        <dbReference type="Proteomes" id="UP000290849"/>
    </source>
</evidence>
<dbReference type="GO" id="GO:0008641">
    <property type="term" value="F:ubiquitin-like modifier activating enzyme activity"/>
    <property type="evidence" value="ECO:0007669"/>
    <property type="project" value="InterPro"/>
</dbReference>